<organism evidence="2 3">
    <name type="scientific">Mycobacteroides abscessus subsp. bolletii CRM-0020</name>
    <dbReference type="NCBI Taxonomy" id="1306401"/>
    <lineage>
        <taxon>Bacteria</taxon>
        <taxon>Bacillati</taxon>
        <taxon>Actinomycetota</taxon>
        <taxon>Actinomycetes</taxon>
        <taxon>Mycobacteriales</taxon>
        <taxon>Mycobacteriaceae</taxon>
        <taxon>Mycobacteroides</taxon>
        <taxon>Mycobacteroides abscessus</taxon>
    </lineage>
</organism>
<dbReference type="EMBL" id="ATFQ01000040">
    <property type="protein sequence ID" value="EPQ20956.1"/>
    <property type="molecule type" value="Genomic_DNA"/>
</dbReference>
<protein>
    <submittedName>
        <fullName evidence="2">Uncharacterized protein</fullName>
    </submittedName>
</protein>
<dbReference type="Proteomes" id="UP000014969">
    <property type="component" value="Unassembled WGS sequence"/>
</dbReference>
<proteinExistence type="predicted"/>
<evidence type="ECO:0000256" key="1">
    <source>
        <dbReference type="SAM" id="MobiDB-lite"/>
    </source>
</evidence>
<accession>A0A829HQ39</accession>
<evidence type="ECO:0000313" key="2">
    <source>
        <dbReference type="EMBL" id="EPQ20956.1"/>
    </source>
</evidence>
<dbReference type="AlphaFoldDB" id="A0A829HQ39"/>
<feature type="region of interest" description="Disordered" evidence="1">
    <location>
        <begin position="1"/>
        <end position="24"/>
    </location>
</feature>
<evidence type="ECO:0000313" key="3">
    <source>
        <dbReference type="Proteomes" id="UP000014969"/>
    </source>
</evidence>
<reference evidence="2 3" key="1">
    <citation type="journal article" date="2013" name="Genome Announc.">
        <title>Genome Sequence of an Epidemic Isolate of Mycobacterium abscessus subsp. bolletii from Rio de Janeiro, Brazil.</title>
        <authorList>
            <person name="Davidson R.M."/>
            <person name="Reynolds P.R."/>
            <person name="Farias-Hesson E."/>
            <person name="Duarte R.S."/>
            <person name="Jackson M."/>
            <person name="Strong M."/>
        </authorList>
    </citation>
    <scope>NUCLEOTIDE SEQUENCE [LARGE SCALE GENOMIC DNA]</scope>
    <source>
        <strain evidence="2 3">CRM-0020</strain>
    </source>
</reference>
<comment type="caution">
    <text evidence="2">The sequence shown here is derived from an EMBL/GenBank/DDBJ whole genome shotgun (WGS) entry which is preliminary data.</text>
</comment>
<name>A0A829HQ39_9MYCO</name>
<gene>
    <name evidence="2" type="ORF">J108_23370</name>
</gene>
<sequence>MYRSAQIPRTITAVPETAENGPGRIEHRGLQLLGEWIMLRLGVMKLSATRLRNHGGPSRNATMAIVHGYVYPRAETLANLDTGLKCPPGTAQGILEERINPPDPHAWLDEDQGEHAQLLALRRELTTFRRQLSKASTGLTFARQTVNKVLRDVDKVIQKLDQDGHC</sequence>